<evidence type="ECO:0000313" key="2">
    <source>
        <dbReference type="EMBL" id="MFB9324622.1"/>
    </source>
</evidence>
<dbReference type="InterPro" id="IPR038750">
    <property type="entry name" value="YczE/YyaS-like"/>
</dbReference>
<accession>A0ABV5KKG5</accession>
<sequence>MRTLVLFGGGIGILTLGIALTIESGLGASPFDALLVGLSEQVGLTVGSWEVLLALLMIGCNSLLSRRRPEFEGLLTAFITGIGIDLWLWLLRPLIDPGLWIGQLACFGAGLIVVGLGISLYLHAQFAPMPLDRLTLVLQTLTGLNLFVTRSGLYFIFLIAAFVVRGPIGLGTLLTVCLGGLILHTSMPLTGRALDRLQRQAKATDPPA</sequence>
<feature type="transmembrane region" description="Helical" evidence="1">
    <location>
        <begin position="134"/>
        <end position="162"/>
    </location>
</feature>
<organism evidence="2 3">
    <name type="scientific">Paenibacillus aurantiacus</name>
    <dbReference type="NCBI Taxonomy" id="1936118"/>
    <lineage>
        <taxon>Bacteria</taxon>
        <taxon>Bacillati</taxon>
        <taxon>Bacillota</taxon>
        <taxon>Bacilli</taxon>
        <taxon>Bacillales</taxon>
        <taxon>Paenibacillaceae</taxon>
        <taxon>Paenibacillus</taxon>
    </lineage>
</organism>
<dbReference type="PANTHER" id="PTHR40078:SF1">
    <property type="entry name" value="INTEGRAL MEMBRANE PROTEIN"/>
    <property type="match status" value="1"/>
</dbReference>
<keyword evidence="1" id="KW-1133">Transmembrane helix</keyword>
<name>A0ABV5KKG5_9BACL</name>
<dbReference type="Pfam" id="PF19700">
    <property type="entry name" value="DUF6198"/>
    <property type="match status" value="1"/>
</dbReference>
<dbReference type="PANTHER" id="PTHR40078">
    <property type="entry name" value="INTEGRAL MEMBRANE PROTEIN-RELATED"/>
    <property type="match status" value="1"/>
</dbReference>
<keyword evidence="3" id="KW-1185">Reference proteome</keyword>
<evidence type="ECO:0000256" key="1">
    <source>
        <dbReference type="SAM" id="Phobius"/>
    </source>
</evidence>
<keyword evidence="1" id="KW-0812">Transmembrane</keyword>
<reference evidence="2 3" key="1">
    <citation type="submission" date="2024-09" db="EMBL/GenBank/DDBJ databases">
        <authorList>
            <person name="Sun Q."/>
            <person name="Mori K."/>
        </authorList>
    </citation>
    <scope>NUCLEOTIDE SEQUENCE [LARGE SCALE GENOMIC DNA]</scope>
    <source>
        <strain evidence="2 3">TISTR 2452</strain>
    </source>
</reference>
<feature type="transmembrane region" description="Helical" evidence="1">
    <location>
        <begin position="43"/>
        <end position="64"/>
    </location>
</feature>
<protein>
    <submittedName>
        <fullName evidence="2">YitT family protein</fullName>
    </submittedName>
</protein>
<proteinExistence type="predicted"/>
<feature type="transmembrane region" description="Helical" evidence="1">
    <location>
        <begin position="168"/>
        <end position="189"/>
    </location>
</feature>
<comment type="caution">
    <text evidence="2">The sequence shown here is derived from an EMBL/GenBank/DDBJ whole genome shotgun (WGS) entry which is preliminary data.</text>
</comment>
<gene>
    <name evidence="2" type="ORF">ACFFSY_01550</name>
</gene>
<dbReference type="EMBL" id="JBHMDO010000003">
    <property type="protein sequence ID" value="MFB9324622.1"/>
    <property type="molecule type" value="Genomic_DNA"/>
</dbReference>
<dbReference type="RefSeq" id="WP_377488852.1">
    <property type="nucleotide sequence ID" value="NZ_JBHMDO010000003.1"/>
</dbReference>
<feature type="transmembrane region" description="Helical" evidence="1">
    <location>
        <begin position="71"/>
        <end position="91"/>
    </location>
</feature>
<evidence type="ECO:0000313" key="3">
    <source>
        <dbReference type="Proteomes" id="UP001589747"/>
    </source>
</evidence>
<keyword evidence="1" id="KW-0472">Membrane</keyword>
<dbReference type="Proteomes" id="UP001589747">
    <property type="component" value="Unassembled WGS sequence"/>
</dbReference>
<feature type="transmembrane region" description="Helical" evidence="1">
    <location>
        <begin position="97"/>
        <end position="122"/>
    </location>
</feature>